<keyword evidence="1" id="KW-0472">Membrane</keyword>
<sequence>MNNIEDKIKNGYQLDLPKLYQETLQIYKKSVLVSGLILFLVAIIVFMIYAIGLFSYFETPFPTEQQIEQFNINHLSNRQLIQIGFFQALIFGFFGVVSAGLLRLCESVDKQQLPTLEVVFKVFTQKQGIQVFFFAFIFQVLLSAITFVFDSLSVFLVSWFIMILAYTLFILVIPLIVFEKYSIRKAISSSIKLVNQRPFMLLSLVMFHSVFAVAGIFFLLIGVFATFPVWYAFMYSLYKQFS</sequence>
<feature type="transmembrane region" description="Helical" evidence="1">
    <location>
        <begin position="80"/>
        <end position="102"/>
    </location>
</feature>
<reference evidence="2 3" key="1">
    <citation type="submission" date="2017-06" db="EMBL/GenBank/DDBJ databases">
        <title>Description of Avrilella dinanensis gen. nov. sp. nov.</title>
        <authorList>
            <person name="Leyer C."/>
            <person name="Sassi M."/>
            <person name="Minet J."/>
            <person name="Kayal S."/>
            <person name="Cattoir V."/>
        </authorList>
    </citation>
    <scope>NUCLEOTIDE SEQUENCE [LARGE SCALE GENOMIC DNA]</scope>
    <source>
        <strain evidence="2 3">UR159</strain>
    </source>
</reference>
<feature type="transmembrane region" description="Helical" evidence="1">
    <location>
        <begin position="155"/>
        <end position="178"/>
    </location>
</feature>
<accession>A0A2M9R2Z4</accession>
<dbReference type="Proteomes" id="UP000231960">
    <property type="component" value="Unassembled WGS sequence"/>
</dbReference>
<keyword evidence="1" id="KW-0812">Transmembrane</keyword>
<dbReference type="OrthoDB" id="1331669at2"/>
<dbReference type="AlphaFoldDB" id="A0A2M9R2Z4"/>
<keyword evidence="1" id="KW-1133">Transmembrane helix</keyword>
<gene>
    <name evidence="2" type="ORF">CDL10_00990</name>
</gene>
<feature type="transmembrane region" description="Helical" evidence="1">
    <location>
        <begin position="131"/>
        <end position="149"/>
    </location>
</feature>
<evidence type="ECO:0000313" key="3">
    <source>
        <dbReference type="Proteomes" id="UP000231960"/>
    </source>
</evidence>
<proteinExistence type="predicted"/>
<feature type="transmembrane region" description="Helical" evidence="1">
    <location>
        <begin position="199"/>
        <end position="232"/>
    </location>
</feature>
<feature type="transmembrane region" description="Helical" evidence="1">
    <location>
        <begin position="31"/>
        <end position="57"/>
    </location>
</feature>
<protein>
    <recommendedName>
        <fullName evidence="4">Beta-carotene 15,15'-monooxygenase</fullName>
    </recommendedName>
</protein>
<evidence type="ECO:0000313" key="2">
    <source>
        <dbReference type="EMBL" id="PJR03231.1"/>
    </source>
</evidence>
<name>A0A2M9R2Z4_9FLAO</name>
<dbReference type="RefSeq" id="WP_100676800.1">
    <property type="nucleotide sequence ID" value="NZ_NIPO01000001.1"/>
</dbReference>
<organism evidence="2 3">
    <name type="scientific">Avrilella dinanensis</name>
    <dbReference type="NCBI Taxonomy" id="2008672"/>
    <lineage>
        <taxon>Bacteria</taxon>
        <taxon>Pseudomonadati</taxon>
        <taxon>Bacteroidota</taxon>
        <taxon>Flavobacteriia</taxon>
        <taxon>Flavobacteriales</taxon>
        <taxon>Flavobacteriaceae</taxon>
        <taxon>Avrilella</taxon>
    </lineage>
</organism>
<evidence type="ECO:0000256" key="1">
    <source>
        <dbReference type="SAM" id="Phobius"/>
    </source>
</evidence>
<dbReference type="EMBL" id="NIPO01000001">
    <property type="protein sequence ID" value="PJR03231.1"/>
    <property type="molecule type" value="Genomic_DNA"/>
</dbReference>
<comment type="caution">
    <text evidence="2">The sequence shown here is derived from an EMBL/GenBank/DDBJ whole genome shotgun (WGS) entry which is preliminary data.</text>
</comment>
<evidence type="ECO:0008006" key="4">
    <source>
        <dbReference type="Google" id="ProtNLM"/>
    </source>
</evidence>
<keyword evidence="3" id="KW-1185">Reference proteome</keyword>